<dbReference type="InterPro" id="IPR023346">
    <property type="entry name" value="Lysozyme-like_dom_sf"/>
</dbReference>
<dbReference type="InterPro" id="IPR043688">
    <property type="entry name" value="SAR_endolysin-like"/>
</dbReference>
<evidence type="ECO:0000256" key="1">
    <source>
        <dbReference type="ARBA" id="ARBA00000632"/>
    </source>
</evidence>
<dbReference type="EMBL" id="NPIM01000110">
    <property type="protein sequence ID" value="RVE14440.1"/>
    <property type="molecule type" value="Genomic_DNA"/>
</dbReference>
<dbReference type="Pfam" id="PF00959">
    <property type="entry name" value="Phage_lysozyme"/>
    <property type="match status" value="1"/>
</dbReference>
<keyword evidence="5 6" id="KW-0326">Glycosidase</keyword>
<protein>
    <recommendedName>
        <fullName evidence="6">Lysozyme</fullName>
        <ecNumber evidence="6">3.2.1.17</ecNumber>
    </recommendedName>
</protein>
<evidence type="ECO:0000256" key="4">
    <source>
        <dbReference type="ARBA" id="ARBA00022801"/>
    </source>
</evidence>
<dbReference type="InterPro" id="IPR002196">
    <property type="entry name" value="Glyco_hydro_24"/>
</dbReference>
<dbReference type="CDD" id="cd16900">
    <property type="entry name" value="endolysin_R21-like"/>
    <property type="match status" value="1"/>
</dbReference>
<dbReference type="GO" id="GO:0009253">
    <property type="term" value="P:peptidoglycan catabolic process"/>
    <property type="evidence" value="ECO:0007669"/>
    <property type="project" value="InterPro"/>
</dbReference>
<comment type="similarity">
    <text evidence="6">Belongs to the glycosyl hydrolase 24 family.</text>
</comment>
<dbReference type="HAMAP" id="MF_04136">
    <property type="entry name" value="SAR_ENDOLYSIN"/>
    <property type="match status" value="1"/>
</dbReference>
<dbReference type="InterPro" id="IPR023347">
    <property type="entry name" value="Lysozyme_dom_sf"/>
</dbReference>
<dbReference type="Proteomes" id="UP000288459">
    <property type="component" value="Unassembled WGS sequence"/>
</dbReference>
<feature type="signal peptide" evidence="7">
    <location>
        <begin position="1"/>
        <end position="21"/>
    </location>
</feature>
<feature type="chain" id="PRO_5032914266" description="Lysozyme" evidence="7">
    <location>
        <begin position="22"/>
        <end position="178"/>
    </location>
</feature>
<organism evidence="8 9">
    <name type="scientific">Escherichia coli</name>
    <dbReference type="NCBI Taxonomy" id="562"/>
    <lineage>
        <taxon>Bacteria</taxon>
        <taxon>Pseudomonadati</taxon>
        <taxon>Pseudomonadota</taxon>
        <taxon>Gammaproteobacteria</taxon>
        <taxon>Enterobacterales</taxon>
        <taxon>Enterobacteriaceae</taxon>
        <taxon>Escherichia</taxon>
    </lineage>
</organism>
<dbReference type="Gene3D" id="1.10.530.40">
    <property type="match status" value="1"/>
</dbReference>
<dbReference type="EC" id="3.2.1.17" evidence="6"/>
<dbReference type="GO" id="GO:0016998">
    <property type="term" value="P:cell wall macromolecule catabolic process"/>
    <property type="evidence" value="ECO:0007669"/>
    <property type="project" value="InterPro"/>
</dbReference>
<evidence type="ECO:0000313" key="8">
    <source>
        <dbReference type="EMBL" id="RVE14440.1"/>
    </source>
</evidence>
<keyword evidence="3 6" id="KW-0081">Bacteriolytic enzyme</keyword>
<keyword evidence="4 6" id="KW-0378">Hydrolase</keyword>
<dbReference type="GO" id="GO:0031640">
    <property type="term" value="P:killing of cells of another organism"/>
    <property type="evidence" value="ECO:0007669"/>
    <property type="project" value="UniProtKB-KW"/>
</dbReference>
<dbReference type="PANTHER" id="PTHR38107">
    <property type="match status" value="1"/>
</dbReference>
<dbReference type="SUPFAM" id="SSF53955">
    <property type="entry name" value="Lysozyme-like"/>
    <property type="match status" value="1"/>
</dbReference>
<comment type="caution">
    <text evidence="8">The sequence shown here is derived from an EMBL/GenBank/DDBJ whole genome shotgun (WGS) entry which is preliminary data.</text>
</comment>
<keyword evidence="2 6" id="KW-0929">Antimicrobial</keyword>
<evidence type="ECO:0000313" key="9">
    <source>
        <dbReference type="Proteomes" id="UP000288459"/>
    </source>
</evidence>
<comment type="catalytic activity">
    <reaction evidence="1 6">
        <text>Hydrolysis of (1-&gt;4)-beta-linkages between N-acetylmuramic acid and N-acetyl-D-glucosamine residues in a peptidoglycan and between N-acetyl-D-glucosamine residues in chitodextrins.</text>
        <dbReference type="EC" id="3.2.1.17"/>
    </reaction>
</comment>
<keyword evidence="7" id="KW-0732">Signal</keyword>
<dbReference type="InterPro" id="IPR034690">
    <property type="entry name" value="Endolysin_T4_type"/>
</dbReference>
<gene>
    <name evidence="8" type="ORF">CIG67_08300</name>
</gene>
<dbReference type="RefSeq" id="WP_085451784.1">
    <property type="nucleotide sequence ID" value="NZ_NPIM01000110.1"/>
</dbReference>
<evidence type="ECO:0000256" key="5">
    <source>
        <dbReference type="ARBA" id="ARBA00023295"/>
    </source>
</evidence>
<dbReference type="HAMAP" id="MF_04110">
    <property type="entry name" value="ENDOLYSIN_T4"/>
    <property type="match status" value="1"/>
</dbReference>
<name>A0A8B3M940_ECOLX</name>
<accession>A0A8B3M940</accession>
<dbReference type="GO" id="GO:0042742">
    <property type="term" value="P:defense response to bacterium"/>
    <property type="evidence" value="ECO:0007669"/>
    <property type="project" value="UniProtKB-KW"/>
</dbReference>
<dbReference type="PANTHER" id="PTHR38107:SF3">
    <property type="entry name" value="LYSOZYME RRRD-RELATED"/>
    <property type="match status" value="1"/>
</dbReference>
<evidence type="ECO:0000256" key="3">
    <source>
        <dbReference type="ARBA" id="ARBA00022638"/>
    </source>
</evidence>
<evidence type="ECO:0000256" key="7">
    <source>
        <dbReference type="SAM" id="SignalP"/>
    </source>
</evidence>
<dbReference type="InterPro" id="IPR051018">
    <property type="entry name" value="Bacteriophage_GH24"/>
</dbReference>
<evidence type="ECO:0000256" key="2">
    <source>
        <dbReference type="ARBA" id="ARBA00022529"/>
    </source>
</evidence>
<evidence type="ECO:0000256" key="6">
    <source>
        <dbReference type="RuleBase" id="RU003788"/>
    </source>
</evidence>
<dbReference type="GO" id="GO:0003796">
    <property type="term" value="F:lysozyme activity"/>
    <property type="evidence" value="ECO:0007669"/>
    <property type="project" value="UniProtKB-EC"/>
</dbReference>
<reference evidence="8 9" key="1">
    <citation type="submission" date="2017-08" db="EMBL/GenBank/DDBJ databases">
        <title>Sequencing of Escherichia coli CCPM 6219.</title>
        <authorList>
            <person name="Liu S.-L."/>
            <person name="Zhou Y.-J."/>
            <person name="Zhao M.-F."/>
        </authorList>
    </citation>
    <scope>NUCLEOTIDE SEQUENCE [LARGE SCALE GENOMIC DNA]</scope>
    <source>
        <strain evidence="8 9">CCPM 6219</strain>
    </source>
</reference>
<proteinExistence type="inferred from homology"/>
<dbReference type="AlphaFoldDB" id="A0A8B3M940"/>
<sequence length="178" mass="19280">MGSRAKLSAAVLGLVLAGAPASVILDQFLNEKEGNSLTAYKDGSGIWTICRGATTVDGKPVTPGMRLSPEKCNQVNASELNKALGWVDRNIQVPLTEPQKAGIASFCPYNIGPGKCFPSTFYKRINAGDRKGACEAIRWWIKDGGRDCRLTKGQKNGCYGQVERRDQESALVCWGIEQ</sequence>